<dbReference type="Proteomes" id="UP000486351">
    <property type="component" value="Unassembled WGS sequence"/>
</dbReference>
<dbReference type="EMBL" id="QXFY01000364">
    <property type="protein sequence ID" value="KAE9346594.1"/>
    <property type="molecule type" value="Genomic_DNA"/>
</dbReference>
<keyword evidence="3" id="KW-1185">Reference proteome</keyword>
<dbReference type="EMBL" id="QXGB01000634">
    <property type="protein sequence ID" value="KAE9208573.1"/>
    <property type="molecule type" value="Genomic_DNA"/>
</dbReference>
<proteinExistence type="predicted"/>
<protein>
    <submittedName>
        <fullName evidence="1">Uncharacterized protein</fullName>
    </submittedName>
</protein>
<sequence>MITCLETNLVSIYEFGRHTSDVSSPQRKKLKTAQKQFCRELAEHHQRPMRIRHALARKFSTPLADLPNLKVVQNSENHFSRTYLENQDRVDELRDWVHARTFTGSEAMAQPLTFGWVLDPEGNPVVGNGSDVTG</sequence>
<comment type="caution">
    <text evidence="1">The sequence shown here is derived from an EMBL/GenBank/DDBJ whole genome shotgun (WGS) entry which is preliminary data.</text>
</comment>
<reference evidence="1 3" key="1">
    <citation type="submission" date="2018-08" db="EMBL/GenBank/DDBJ databases">
        <title>Genomic investigation of the strawberry pathogen Phytophthora fragariae indicates pathogenicity is determined by transcriptional variation in three key races.</title>
        <authorList>
            <person name="Adams T.M."/>
            <person name="Armitage A.D."/>
            <person name="Sobczyk M.K."/>
            <person name="Bates H.J."/>
            <person name="Dunwell J.M."/>
            <person name="Nellist C.F."/>
            <person name="Harrison R.J."/>
        </authorList>
    </citation>
    <scope>NUCLEOTIDE SEQUENCE [LARGE SCALE GENOMIC DNA]</scope>
    <source>
        <strain evidence="1 3">NOV-27</strain>
        <strain evidence="2 4">NOV-77</strain>
    </source>
</reference>
<organism evidence="1 3">
    <name type="scientific">Phytophthora fragariae</name>
    <dbReference type="NCBI Taxonomy" id="53985"/>
    <lineage>
        <taxon>Eukaryota</taxon>
        <taxon>Sar</taxon>
        <taxon>Stramenopiles</taxon>
        <taxon>Oomycota</taxon>
        <taxon>Peronosporomycetes</taxon>
        <taxon>Peronosporales</taxon>
        <taxon>Peronosporaceae</taxon>
        <taxon>Phytophthora</taxon>
    </lineage>
</organism>
<evidence type="ECO:0000313" key="4">
    <source>
        <dbReference type="Proteomes" id="UP000486351"/>
    </source>
</evidence>
<gene>
    <name evidence="1" type="ORF">PF005_g12159</name>
    <name evidence="2" type="ORF">PF008_g8220</name>
</gene>
<dbReference type="OrthoDB" id="97124at2759"/>
<dbReference type="Proteomes" id="UP000433483">
    <property type="component" value="Unassembled WGS sequence"/>
</dbReference>
<evidence type="ECO:0000313" key="1">
    <source>
        <dbReference type="EMBL" id="KAE9208573.1"/>
    </source>
</evidence>
<evidence type="ECO:0000313" key="2">
    <source>
        <dbReference type="EMBL" id="KAE9346594.1"/>
    </source>
</evidence>
<accession>A0A6A3XWI5</accession>
<dbReference type="AlphaFoldDB" id="A0A6A3XWI5"/>
<evidence type="ECO:0000313" key="3">
    <source>
        <dbReference type="Proteomes" id="UP000433483"/>
    </source>
</evidence>
<name>A0A6A3XWI5_9STRA</name>